<evidence type="ECO:0000256" key="1">
    <source>
        <dbReference type="SAM" id="MobiDB-lite"/>
    </source>
</evidence>
<accession>A0A9P1H9K2</accession>
<feature type="compositionally biased region" description="Low complexity" evidence="1">
    <location>
        <begin position="1"/>
        <end position="13"/>
    </location>
</feature>
<name>A0A9P1H9K2_9PEZI</name>
<sequence length="474" mass="53295">MEPASAESSSSPSKVIVTPSSDSSKSAPQLTPDAMPGDEAEDVVDYRPSRSLPRSLINHCRIYLEDQLFAHAIELANSLLTCGPAIQNGRVTEAFVLPRCRSGLDEDFHDDDFDDGGEDEENAKIISKLGNEESIWNCGHDFWSVLGWAFNCSVVHPSRWRWWRAWIDFMLRVLDEDWIKRAALDEAADEKRGGKGEFEFHMMKQSLIANYATRRGGRANDVKRLVKALFADGHEASLSLFTEVFPSETKDLPRGQRKRKRDPALDLENFKYGDYGDTDDELEASGPEDDGRSFLVPYRFRIMCLLSQLAFSMPILFVTLDTLFELFAVGIKDMPLHLFTAMINPSSANVMGKDYVTLLLWELLYCLLPPKFLNPAEVDQEADREGRFTQDILEKSVVSAGGRHDDDAGRRRAHPRASLTAMVEAGIAARKSKAKIKQNRRTGRFNEYDVFAKKALDDSSDMLQSILGAVRAKV</sequence>
<evidence type="ECO:0000313" key="2">
    <source>
        <dbReference type="EMBL" id="CAI4219172.1"/>
    </source>
</evidence>
<proteinExistence type="predicted"/>
<feature type="compositionally biased region" description="Polar residues" evidence="1">
    <location>
        <begin position="18"/>
        <end position="29"/>
    </location>
</feature>
<dbReference type="EMBL" id="CALLCH030000019">
    <property type="protein sequence ID" value="CAI4219172.1"/>
    <property type="molecule type" value="Genomic_DNA"/>
</dbReference>
<keyword evidence="3" id="KW-1185">Reference proteome</keyword>
<evidence type="ECO:0000313" key="3">
    <source>
        <dbReference type="Proteomes" id="UP000838763"/>
    </source>
</evidence>
<dbReference type="Proteomes" id="UP000838763">
    <property type="component" value="Unassembled WGS sequence"/>
</dbReference>
<reference evidence="2" key="1">
    <citation type="submission" date="2022-11" db="EMBL/GenBank/DDBJ databases">
        <authorList>
            <person name="Scott C."/>
            <person name="Bruce N."/>
        </authorList>
    </citation>
    <scope>NUCLEOTIDE SEQUENCE</scope>
</reference>
<dbReference type="AlphaFoldDB" id="A0A9P1H9K2"/>
<comment type="caution">
    <text evidence="2">The sequence shown here is derived from an EMBL/GenBank/DDBJ whole genome shotgun (WGS) entry which is preliminary data.</text>
</comment>
<feature type="region of interest" description="Disordered" evidence="1">
    <location>
        <begin position="1"/>
        <end position="42"/>
    </location>
</feature>
<gene>
    <name evidence="2" type="ORF">PPNO1_LOCUS8740</name>
</gene>
<protein>
    <submittedName>
        <fullName evidence="2">Uncharacterized protein</fullName>
    </submittedName>
</protein>
<organism evidence="2 3">
    <name type="scientific">Parascedosporium putredinis</name>
    <dbReference type="NCBI Taxonomy" id="1442378"/>
    <lineage>
        <taxon>Eukaryota</taxon>
        <taxon>Fungi</taxon>
        <taxon>Dikarya</taxon>
        <taxon>Ascomycota</taxon>
        <taxon>Pezizomycotina</taxon>
        <taxon>Sordariomycetes</taxon>
        <taxon>Hypocreomycetidae</taxon>
        <taxon>Microascales</taxon>
        <taxon>Microascaceae</taxon>
        <taxon>Parascedosporium</taxon>
    </lineage>
</organism>
<dbReference type="OrthoDB" id="5223319at2759"/>